<dbReference type="AlphaFoldDB" id="A0A8J3QI57"/>
<accession>A0A8J3QI57</accession>
<dbReference type="Gene3D" id="3.30.70.2390">
    <property type="match status" value="1"/>
</dbReference>
<evidence type="ECO:0000259" key="1">
    <source>
        <dbReference type="Pfam" id="PF13399"/>
    </source>
</evidence>
<name>A0A8J3QI57_9ACTN</name>
<dbReference type="EMBL" id="BONY01000118">
    <property type="protein sequence ID" value="GIH11086.1"/>
    <property type="molecule type" value="Genomic_DNA"/>
</dbReference>
<sequence>MHMTRIRALAVVGTLAVAAVVLVVITLSKDTQNSGAAAEQCKPGHVPVSLTMPDEPAVNINVYNATQTQGLGASVAADFRNRKFNVAKVEGEKVNGQDTYHPDVVAIIRYGPKTVGAAHLVRAYFLTDARMQFDLKRDDDVIDVVIGGKYKTLATPTEMRQAVALLGHPTLPPGTCEKPE</sequence>
<dbReference type="RefSeq" id="WP_203914803.1">
    <property type="nucleotide sequence ID" value="NZ_BONY01000118.1"/>
</dbReference>
<evidence type="ECO:0000313" key="2">
    <source>
        <dbReference type="EMBL" id="GIH11086.1"/>
    </source>
</evidence>
<protein>
    <recommendedName>
        <fullName evidence="1">LytR/CpsA/Psr regulator C-terminal domain-containing protein</fullName>
    </recommendedName>
</protein>
<proteinExistence type="predicted"/>
<feature type="domain" description="LytR/CpsA/Psr regulator C-terminal" evidence="1">
    <location>
        <begin position="58"/>
        <end position="150"/>
    </location>
</feature>
<dbReference type="Pfam" id="PF13399">
    <property type="entry name" value="LytR_C"/>
    <property type="match status" value="1"/>
</dbReference>
<reference evidence="2" key="1">
    <citation type="submission" date="2021-01" db="EMBL/GenBank/DDBJ databases">
        <title>Whole genome shotgun sequence of Rhizocola hellebori NBRC 109834.</title>
        <authorList>
            <person name="Komaki H."/>
            <person name="Tamura T."/>
        </authorList>
    </citation>
    <scope>NUCLEOTIDE SEQUENCE</scope>
    <source>
        <strain evidence="2">NBRC 109834</strain>
    </source>
</reference>
<keyword evidence="3" id="KW-1185">Reference proteome</keyword>
<comment type="caution">
    <text evidence="2">The sequence shown here is derived from an EMBL/GenBank/DDBJ whole genome shotgun (WGS) entry which is preliminary data.</text>
</comment>
<gene>
    <name evidence="2" type="ORF">Rhe02_91530</name>
</gene>
<organism evidence="2 3">
    <name type="scientific">Rhizocola hellebori</name>
    <dbReference type="NCBI Taxonomy" id="1392758"/>
    <lineage>
        <taxon>Bacteria</taxon>
        <taxon>Bacillati</taxon>
        <taxon>Actinomycetota</taxon>
        <taxon>Actinomycetes</taxon>
        <taxon>Micromonosporales</taxon>
        <taxon>Micromonosporaceae</taxon>
        <taxon>Rhizocola</taxon>
    </lineage>
</organism>
<dbReference type="InterPro" id="IPR027381">
    <property type="entry name" value="LytR/CpsA/Psr_C"/>
</dbReference>
<dbReference type="Proteomes" id="UP000612899">
    <property type="component" value="Unassembled WGS sequence"/>
</dbReference>
<evidence type="ECO:0000313" key="3">
    <source>
        <dbReference type="Proteomes" id="UP000612899"/>
    </source>
</evidence>